<evidence type="ECO:0000256" key="2">
    <source>
        <dbReference type="SAM" id="MobiDB-lite"/>
    </source>
</evidence>
<name>A0A5K1VPI3_ENTHI</name>
<dbReference type="GO" id="GO:0019534">
    <property type="term" value="F:toxin transmembrane transporter activity"/>
    <property type="evidence" value="ECO:0007669"/>
    <property type="project" value="InterPro"/>
</dbReference>
<dbReference type="GO" id="GO:0016020">
    <property type="term" value="C:membrane"/>
    <property type="evidence" value="ECO:0007669"/>
    <property type="project" value="InterPro"/>
</dbReference>
<dbReference type="PANTHER" id="PTHR15239">
    <property type="entry name" value="NUCLEAR EXPORT MEDIATOR FACTOR NEMF"/>
    <property type="match status" value="1"/>
</dbReference>
<keyword evidence="3" id="KW-1133">Transmembrane helix</keyword>
<feature type="region of interest" description="Disordered" evidence="2">
    <location>
        <begin position="1618"/>
        <end position="1740"/>
    </location>
</feature>
<evidence type="ECO:0000256" key="3">
    <source>
        <dbReference type="SAM" id="Phobius"/>
    </source>
</evidence>
<dbReference type="VEuPathDB" id="AmoebaDB:KM1_135100"/>
<evidence type="ECO:0000256" key="4">
    <source>
        <dbReference type="SAM" id="SignalP"/>
    </source>
</evidence>
<feature type="region of interest" description="Disordered" evidence="2">
    <location>
        <begin position="1762"/>
        <end position="1784"/>
    </location>
</feature>
<dbReference type="NCBIfam" id="TIGR02794">
    <property type="entry name" value="tolA_full"/>
    <property type="match status" value="1"/>
</dbReference>
<evidence type="ECO:0000313" key="5">
    <source>
        <dbReference type="EMBL" id="GAT95988.1"/>
    </source>
</evidence>
<evidence type="ECO:0000313" key="6">
    <source>
        <dbReference type="Proteomes" id="UP000078387"/>
    </source>
</evidence>
<keyword evidence="1" id="KW-0175">Coiled coil</keyword>
<evidence type="ECO:0000256" key="1">
    <source>
        <dbReference type="SAM" id="Coils"/>
    </source>
</evidence>
<feature type="coiled-coil region" evidence="1">
    <location>
        <begin position="1537"/>
        <end position="1575"/>
    </location>
</feature>
<gene>
    <name evidence="5" type="ORF">CL6EHI_052880</name>
</gene>
<dbReference type="EMBL" id="BDEQ01000001">
    <property type="protein sequence ID" value="GAT95988.1"/>
    <property type="molecule type" value="Genomic_DNA"/>
</dbReference>
<feature type="compositionally biased region" description="Basic and acidic residues" evidence="2">
    <location>
        <begin position="1618"/>
        <end position="1712"/>
    </location>
</feature>
<accession>A0A5K1VPI3</accession>
<keyword evidence="3" id="KW-0812">Transmembrane</keyword>
<feature type="chain" id="PRO_5023819167" evidence="4">
    <location>
        <begin position="18"/>
        <end position="1784"/>
    </location>
</feature>
<dbReference type="InterPro" id="IPR051608">
    <property type="entry name" value="RQC_Subunit_NEMF"/>
</dbReference>
<reference evidence="5 6" key="1">
    <citation type="submission" date="2016-05" db="EMBL/GenBank/DDBJ databases">
        <title>First whole genome sequencing of Entamoeba histolytica HM1:IMSS-clone-6.</title>
        <authorList>
            <person name="Mukherjee Avik.K."/>
            <person name="Izumyama S."/>
            <person name="Nakada-Tsukui K."/>
            <person name="Nozaki T."/>
        </authorList>
    </citation>
    <scope>NUCLEOTIDE SEQUENCE [LARGE SCALE GENOMIC DNA]</scope>
    <source>
        <strain evidence="5 6">HM1:IMSS clone 6</strain>
    </source>
</reference>
<protein>
    <submittedName>
        <fullName evidence="5">Uncharacterized protein</fullName>
    </submittedName>
</protein>
<feature type="compositionally biased region" description="Acidic residues" evidence="2">
    <location>
        <begin position="1713"/>
        <end position="1731"/>
    </location>
</feature>
<proteinExistence type="predicted"/>
<dbReference type="VEuPathDB" id="AmoebaDB:EHI7A_073180"/>
<keyword evidence="4" id="KW-0732">Signal</keyword>
<organism evidence="5 6">
    <name type="scientific">Entamoeba histolytica</name>
    <dbReference type="NCBI Taxonomy" id="5759"/>
    <lineage>
        <taxon>Eukaryota</taxon>
        <taxon>Amoebozoa</taxon>
        <taxon>Evosea</taxon>
        <taxon>Archamoebae</taxon>
        <taxon>Mastigamoebida</taxon>
        <taxon>Entamoebidae</taxon>
        <taxon>Entamoeba</taxon>
    </lineage>
</organism>
<comment type="caution">
    <text evidence="5">The sequence shown here is derived from an EMBL/GenBank/DDBJ whole genome shotgun (WGS) entry which is preliminary data.</text>
</comment>
<keyword evidence="3" id="KW-0472">Membrane</keyword>
<dbReference type="PANTHER" id="PTHR15239:SF6">
    <property type="entry name" value="RIBOSOME QUALITY CONTROL COMPLEX SUBUNIT NEMF"/>
    <property type="match status" value="1"/>
</dbReference>
<dbReference type="VEuPathDB" id="AmoebaDB:EHI5A_111700"/>
<feature type="signal peptide" evidence="4">
    <location>
        <begin position="1"/>
        <end position="17"/>
    </location>
</feature>
<dbReference type="GO" id="GO:0000049">
    <property type="term" value="F:tRNA binding"/>
    <property type="evidence" value="ECO:0007669"/>
    <property type="project" value="TreeGrafter"/>
</dbReference>
<dbReference type="VEuPathDB" id="AmoebaDB:EHI_052880"/>
<dbReference type="GO" id="GO:0043023">
    <property type="term" value="F:ribosomal large subunit binding"/>
    <property type="evidence" value="ECO:0007669"/>
    <property type="project" value="TreeGrafter"/>
</dbReference>
<dbReference type="InterPro" id="IPR014161">
    <property type="entry name" value="Tol-Pal_TolA"/>
</dbReference>
<dbReference type="GO" id="GO:1990116">
    <property type="term" value="P:ribosome-associated ubiquitin-dependent protein catabolic process"/>
    <property type="evidence" value="ECO:0007669"/>
    <property type="project" value="TreeGrafter"/>
</dbReference>
<feature type="transmembrane region" description="Helical" evidence="3">
    <location>
        <begin position="1499"/>
        <end position="1527"/>
    </location>
</feature>
<dbReference type="GO" id="GO:0072344">
    <property type="term" value="P:rescue of stalled ribosome"/>
    <property type="evidence" value="ECO:0007669"/>
    <property type="project" value="TreeGrafter"/>
</dbReference>
<dbReference type="VEuPathDB" id="AmoebaDB:EHI8A_075730"/>
<dbReference type="GO" id="GO:0043213">
    <property type="term" value="P:bacteriocin transport"/>
    <property type="evidence" value="ECO:0007669"/>
    <property type="project" value="InterPro"/>
</dbReference>
<sequence length="1784" mass="199777">MIQSFLISIFIISLVHGQCTIKDYQGTINENSFVPQNCLTSSTNLVINTDQKTLVFGIDINVNSTTITGNVEKIDMNAKSLTTNHFIVEKKGSLTIIGSSVLSLGNVMMERCSLVVNERTNSVTIKSGILYYINVIALNLILGNSNKDNSLIINDGSATLSGDIILNEVDVLNIIMECNTLHFASTKSIGLRKTLKVNTLLTVQTISSQILFISNISSNSEIKINQITFPTFENVVIVATKIISKIDIVAINPICRNHIYASFSVDCAKYTEYFNPNAKCTVLRLGDSMTTHSYLNDNTIYCPCGSNDEDLKYCNYDFTQLTVNDYTKYFDPAKDGYTRINKIILGNIHVNVVVDSLVFSIIEGSIKSTANLINSNTVKYPISIGHGTYYFNGSFELQKTSNDNSLIFFKEAEISQGIFESIEFKENGIISTTGNVSIGQLIYHKKVFVGQDSSYTKTTVSQVGVFDQNDRGIILRRKANFIFGNAFYYKSYSSQYTLFDGYTSNFEFTQSTDGSAHFACNNSVVFVSINDKYTGDCQRSLPLCCLKKGLISPIDITNKYNYEQGIFQNCPYNGMRVSLEQLGGNIIIAKSYYNYSMILGNENLGLSFDTPDKTKDINIKYISNIGEIVIDNSYFNSYNISQIKKLTVVNTDINSIDTNYLISSGLVNITRGSINTQWYKNKNSLLRSSELTISKMDDETLKSAVIKRDNEIDKSIIFSSQISKSINSFPSTYKWACLDSILILSTQTFNENLCPLIQCTINSNKNELLTSYSYNTNTPCSSTSCSFCSFIINGQIKYDFYYINKGIYLNSDSTLSLTTPKSLFTSSLVITTQMNSVITSVDDNPSIALPSLKIMSNGNLTLKGKHVVETIQCTSGMVIIEGEITLQESTNCSYFIKEGYKLISNVLLDIALYNEGTVIFNKLPKTLHAKLKLTTSIITSVNELHFDSLELVDNLETCQKLYDLTTTSVSSKQEMELFDIFNGKTSCNNAESWICKKGIQWYVCKGNTVKIPEKPCTSLINGIFEISCTLDFSEYDQTTYNYDNGLITNIINYPPNFIFGGNQLNITQLIVSKDLTISKGYSVSIWGDAILTVNNVQLLTVYQTGSSLELTLNNVTIKYIEMSDTSIKSKEPINIIDGLLTHVSIDNDVEIYNSLILSNQILTNNYYHITSGKLTTKECVVMVDSLTDCKLIAQSNVKDAFIIDSMDSIYLRYANTHLFACPDNKQPPIQLTCTITGEGKINYYTANYSSPFCPCKSNECLLNFNDENITELNDIEGYVESITLTPSIKKITGKDVIISQLSMESGSIEMTGSIGTLNTKEVEIISKNLIIKSLVGTKVKITGTVTSENWLITYPTTISGELIVNGTVDLEPNGLIDLTHGSILIEKRAKISFNGGSLNIPNKNETILSEVSIMSFDSKTDIYVDGLDETIFPFTCGKANNLENINIINHRKKSEVGETYHAYFVCNKYIAFGRTLPTQCPNGDLVIDPSQDDKLNTGIIIGIVVGVVVVVVVIVIVVIVIIVVVTLRNKRNEQFRRERRQKKREEKIERMKILKQEKQREREEQKKLQELEEENDLRSMSVGIEIGSYESSEEVEKVINSTFNNDNEKEQLIAKQREEEAKKKAEEEAKKKAEEEARKKAEEEAKKKAEEEARKKAEEEAKKKAEEEARKKAEEEARKKAEEAKKKAEEEARKKAEEARKKAEEESQKDELLSDLEESDSSSESMDEEAQNELIGKVQETLKTKPRYIVDMDSLYPFTKFVTSTKEDDADSVSTQWESSDESK</sequence>
<dbReference type="OMA" id="WACLNSI"/>
<dbReference type="VEuPathDB" id="AmoebaDB:KM1_135090"/>
<dbReference type="GO" id="GO:1990112">
    <property type="term" value="C:RQC complex"/>
    <property type="evidence" value="ECO:0007669"/>
    <property type="project" value="TreeGrafter"/>
</dbReference>
<dbReference type="Proteomes" id="UP000078387">
    <property type="component" value="Unassembled WGS sequence"/>
</dbReference>